<keyword evidence="5" id="KW-0677">Repeat</keyword>
<dbReference type="Gene3D" id="1.25.40.10">
    <property type="entry name" value="Tetratricopeptide repeat domain"/>
    <property type="match status" value="3"/>
</dbReference>
<dbReference type="InterPro" id="IPR045075">
    <property type="entry name" value="Syf1-like"/>
</dbReference>
<name>A0A4P9XE41_9FUNG</name>
<dbReference type="STRING" id="1555241.A0A4P9XE41"/>
<dbReference type="Pfam" id="PF23231">
    <property type="entry name" value="HAT_Syf1_CNRKL1_C"/>
    <property type="match status" value="1"/>
</dbReference>
<organism evidence="9 10">
    <name type="scientific">Caulochytrium protostelioides</name>
    <dbReference type="NCBI Taxonomy" id="1555241"/>
    <lineage>
        <taxon>Eukaryota</taxon>
        <taxon>Fungi</taxon>
        <taxon>Fungi incertae sedis</taxon>
        <taxon>Chytridiomycota</taxon>
        <taxon>Chytridiomycota incertae sedis</taxon>
        <taxon>Chytridiomycetes</taxon>
        <taxon>Caulochytriales</taxon>
        <taxon>Caulochytriaceae</taxon>
        <taxon>Caulochytrium</taxon>
    </lineage>
</organism>
<protein>
    <recommendedName>
        <fullName evidence="8">Pre-mRNA-splicing factor Syf1/CRNKL1-like C-terminal HAT-repeats domain-containing protein</fullName>
    </recommendedName>
</protein>
<feature type="non-terminal residue" evidence="9">
    <location>
        <position position="692"/>
    </location>
</feature>
<evidence type="ECO:0000313" key="9">
    <source>
        <dbReference type="EMBL" id="RKP03807.1"/>
    </source>
</evidence>
<evidence type="ECO:0000313" key="10">
    <source>
        <dbReference type="Proteomes" id="UP000274922"/>
    </source>
</evidence>
<evidence type="ECO:0000256" key="6">
    <source>
        <dbReference type="ARBA" id="ARBA00023187"/>
    </source>
</evidence>
<dbReference type="GO" id="GO:0000974">
    <property type="term" value="C:Prp19 complex"/>
    <property type="evidence" value="ECO:0007669"/>
    <property type="project" value="TreeGrafter"/>
</dbReference>
<dbReference type="FunFam" id="1.25.40.10:FF:001133">
    <property type="entry name" value="Crooked neck protein, putative"/>
    <property type="match status" value="1"/>
</dbReference>
<keyword evidence="10" id="KW-1185">Reference proteome</keyword>
<keyword evidence="7" id="KW-0539">Nucleus</keyword>
<dbReference type="GO" id="GO:0071011">
    <property type="term" value="C:precatalytic spliceosome"/>
    <property type="evidence" value="ECO:0007669"/>
    <property type="project" value="TreeGrafter"/>
</dbReference>
<dbReference type="GO" id="GO:0071014">
    <property type="term" value="C:post-mRNA release spliceosomal complex"/>
    <property type="evidence" value="ECO:0007669"/>
    <property type="project" value="TreeGrafter"/>
</dbReference>
<dbReference type="InterPro" id="IPR055430">
    <property type="entry name" value="HAT_Syf1_CNRKL1_C"/>
</dbReference>
<dbReference type="OrthoDB" id="541719at2759"/>
<reference evidence="10" key="1">
    <citation type="journal article" date="2018" name="Nat. Microbiol.">
        <title>Leveraging single-cell genomics to expand the fungal tree of life.</title>
        <authorList>
            <person name="Ahrendt S.R."/>
            <person name="Quandt C.A."/>
            <person name="Ciobanu D."/>
            <person name="Clum A."/>
            <person name="Salamov A."/>
            <person name="Andreopoulos B."/>
            <person name="Cheng J.F."/>
            <person name="Woyke T."/>
            <person name="Pelin A."/>
            <person name="Henrissat B."/>
            <person name="Reynolds N.K."/>
            <person name="Benny G.L."/>
            <person name="Smith M.E."/>
            <person name="James T.Y."/>
            <person name="Grigoriev I.V."/>
        </authorList>
    </citation>
    <scope>NUCLEOTIDE SEQUENCE [LARGE SCALE GENOMIC DNA]</scope>
    <source>
        <strain evidence="10">ATCC 52028</strain>
    </source>
</reference>
<dbReference type="EMBL" id="ML014117">
    <property type="protein sequence ID" value="RKP03807.1"/>
    <property type="molecule type" value="Genomic_DNA"/>
</dbReference>
<evidence type="ECO:0000256" key="2">
    <source>
        <dbReference type="ARBA" id="ARBA00008644"/>
    </source>
</evidence>
<dbReference type="PANTHER" id="PTHR11246">
    <property type="entry name" value="PRE-MRNA SPLICING FACTOR"/>
    <property type="match status" value="1"/>
</dbReference>
<evidence type="ECO:0000256" key="5">
    <source>
        <dbReference type="ARBA" id="ARBA00022737"/>
    </source>
</evidence>
<gene>
    <name evidence="9" type="ORF">CXG81DRAFT_5275</name>
</gene>
<keyword evidence="3" id="KW-0507">mRNA processing</keyword>
<evidence type="ECO:0000256" key="7">
    <source>
        <dbReference type="ARBA" id="ARBA00023242"/>
    </source>
</evidence>
<evidence type="ECO:0000256" key="3">
    <source>
        <dbReference type="ARBA" id="ARBA00022664"/>
    </source>
</evidence>
<evidence type="ECO:0000256" key="4">
    <source>
        <dbReference type="ARBA" id="ARBA00022728"/>
    </source>
</evidence>
<sequence>VKNKAAAAIQITAEQLLREAHEFKEPSLVIAKQKIVDEEELDAFKREKRNGFEYGVRLNGTLPQPWIRYAVWEDSVGETERARSVYERGLDRNHQATQLWIRYAEMEMAHKNLNHARNILDRAVGILPRVDALWFKYTLMEELVGHVAGARAVFERWMQWHPGAEAWMAYVQFELRHGQPQRATRVYRRYVEADPQSKRWIQWAKHEEAAGHVDLARRIYEECLDALQEGLLDPTVYISFARFEVRQQELERARAIFQFGLRQYPSAQCTSLRNAYALFEKQYGAHDVAEQAVLEKQQQFYEATLAADPLAYDHWIDYVQLAETMYAAEPERVRAVYDRAVAHVPPVLEKHAWRRYIYVWIFYAVWEELAQDHSQGAVDVYQRCLAVIPHARFTFSKIWLRLAECHVRRRELALARKTLGLAIGKAPKTKTFQAYIDLELRLREFDRVRTLFQQCLRWQPQRSRTWVQYAQMEDQLNDTDRVRALYAMALAQPVLDMPEVLWKAAIDFEIGEGEWDRAADLYERLLDQNRHVNVWQSYARFKVQQAVAALAMRRADAADPPAAPSETEQQAAVAAGRAVLERGEAHTRRLGDPAQRVQLLEAWLAFEKTFGTPAAVSAVLRRFPRTVKKRRVLQAAGAAGPSAPSSATAATAAKGPQFEEYFDYVFPDDQVETPSQKLLEMAYKWKAAAAQQ</sequence>
<dbReference type="GO" id="GO:0071007">
    <property type="term" value="C:U2-type catalytic step 2 spliceosome"/>
    <property type="evidence" value="ECO:0007669"/>
    <property type="project" value="TreeGrafter"/>
</dbReference>
<dbReference type="InterPro" id="IPR011990">
    <property type="entry name" value="TPR-like_helical_dom_sf"/>
</dbReference>
<keyword evidence="6" id="KW-0508">mRNA splicing</keyword>
<dbReference type="PANTHER" id="PTHR11246:SF3">
    <property type="entry name" value="CROOKED NECK-LIKE PROTEIN 1"/>
    <property type="match status" value="1"/>
</dbReference>
<proteinExistence type="inferred from homology"/>
<comment type="similarity">
    <text evidence="2">Belongs to the crooked-neck family.</text>
</comment>
<dbReference type="SMART" id="SM00386">
    <property type="entry name" value="HAT"/>
    <property type="match status" value="14"/>
</dbReference>
<keyword evidence="4" id="KW-0747">Spliceosome</keyword>
<feature type="domain" description="Pre-mRNA-splicing factor Syf1/CRNKL1-like C-terminal HAT-repeats" evidence="8">
    <location>
        <begin position="66"/>
        <end position="288"/>
    </location>
</feature>
<dbReference type="SUPFAM" id="SSF48452">
    <property type="entry name" value="TPR-like"/>
    <property type="match status" value="3"/>
</dbReference>
<dbReference type="AlphaFoldDB" id="A0A4P9XE41"/>
<feature type="non-terminal residue" evidence="9">
    <location>
        <position position="1"/>
    </location>
</feature>
<evidence type="ECO:0000259" key="8">
    <source>
        <dbReference type="Pfam" id="PF23231"/>
    </source>
</evidence>
<dbReference type="InterPro" id="IPR003107">
    <property type="entry name" value="HAT"/>
</dbReference>
<dbReference type="GO" id="GO:0000245">
    <property type="term" value="P:spliceosomal complex assembly"/>
    <property type="evidence" value="ECO:0007669"/>
    <property type="project" value="TreeGrafter"/>
</dbReference>
<accession>A0A4P9XE41</accession>
<evidence type="ECO:0000256" key="1">
    <source>
        <dbReference type="ARBA" id="ARBA00004123"/>
    </source>
</evidence>
<dbReference type="Proteomes" id="UP000274922">
    <property type="component" value="Unassembled WGS sequence"/>
</dbReference>
<dbReference type="Pfam" id="PF23240">
    <property type="entry name" value="HAT_PRP39_N"/>
    <property type="match status" value="1"/>
</dbReference>
<comment type="subcellular location">
    <subcellularLocation>
        <location evidence="1">Nucleus</location>
    </subcellularLocation>
</comment>